<dbReference type="HAMAP" id="MF_00160">
    <property type="entry name" value="SerC_aminotrans_5"/>
    <property type="match status" value="1"/>
</dbReference>
<name>A0ABS9EPE8_9BACT</name>
<comment type="subunit">
    <text evidence="10">Homodimer.</text>
</comment>
<protein>
    <recommendedName>
        <fullName evidence="10">Phosphoserine aminotransferase</fullName>
        <ecNumber evidence="10">2.6.1.52</ecNumber>
    </recommendedName>
    <alternativeName>
        <fullName evidence="10">Phosphohydroxythreonine aminotransferase</fullName>
        <shortName evidence="10">PSAT</shortName>
    </alternativeName>
</protein>
<feature type="modified residue" description="N6-(pyridoxal phosphate)lysine" evidence="10">
    <location>
        <position position="196"/>
    </location>
</feature>
<dbReference type="InterPro" id="IPR020578">
    <property type="entry name" value="Aminotrans_V_PyrdxlP_BS"/>
</dbReference>
<dbReference type="RefSeq" id="WP_236099766.1">
    <property type="nucleotide sequence ID" value="NZ_JAKGUD010000010.1"/>
</dbReference>
<feature type="binding site" evidence="10">
    <location>
        <position position="152"/>
    </location>
    <ligand>
        <name>pyridoxal 5'-phosphate</name>
        <dbReference type="ChEBI" id="CHEBI:597326"/>
    </ligand>
</feature>
<dbReference type="NCBIfam" id="TIGR01364">
    <property type="entry name" value="serC_1"/>
    <property type="match status" value="1"/>
</dbReference>
<reference evidence="13 14" key="1">
    <citation type="submission" date="2022-01" db="EMBL/GenBank/DDBJ databases">
        <title>Dethiosulfovibrio faecalis sp. nov., a novel proteolytic, non-sulfur-reducing bacterium isolated from a marine aquaculture solid waste bioreactor.</title>
        <authorList>
            <person name="Grabowski S."/>
            <person name="Apolinario E."/>
            <person name="Schneider N."/>
            <person name="Marshall C.W."/>
            <person name="Sowers K.R."/>
        </authorList>
    </citation>
    <scope>NUCLEOTIDE SEQUENCE [LARGE SCALE GENOMIC DNA]</scope>
    <source>
        <strain evidence="13 14">DSM 12537</strain>
    </source>
</reference>
<keyword evidence="7 10" id="KW-0718">Serine biosynthesis</keyword>
<keyword evidence="3 10" id="KW-0032">Aminotransferase</keyword>
<dbReference type="InterPro" id="IPR000192">
    <property type="entry name" value="Aminotrans_V_dom"/>
</dbReference>
<feature type="binding site" evidence="10">
    <location>
        <position position="195"/>
    </location>
    <ligand>
        <name>pyridoxal 5'-phosphate</name>
        <dbReference type="ChEBI" id="CHEBI:597326"/>
    </ligand>
</feature>
<dbReference type="EMBL" id="JAKGUD010000010">
    <property type="protein sequence ID" value="MCF4143059.1"/>
    <property type="molecule type" value="Genomic_DNA"/>
</dbReference>
<evidence type="ECO:0000256" key="5">
    <source>
        <dbReference type="ARBA" id="ARBA00022679"/>
    </source>
</evidence>
<proteinExistence type="inferred from homology"/>
<dbReference type="GO" id="GO:0004648">
    <property type="term" value="F:O-phospho-L-serine:2-oxoglutarate aminotransferase activity"/>
    <property type="evidence" value="ECO:0007669"/>
    <property type="project" value="UniProtKB-EC"/>
</dbReference>
<dbReference type="Pfam" id="PF00266">
    <property type="entry name" value="Aminotran_5"/>
    <property type="match status" value="1"/>
</dbReference>
<evidence type="ECO:0000313" key="13">
    <source>
        <dbReference type="EMBL" id="MCF4143059.1"/>
    </source>
</evidence>
<keyword evidence="6 10" id="KW-0663">Pyridoxal phosphate</keyword>
<feature type="domain" description="Aminotransferase class V" evidence="12">
    <location>
        <begin position="6"/>
        <end position="345"/>
    </location>
</feature>
<dbReference type="Proteomes" id="UP001200430">
    <property type="component" value="Unassembled WGS sequence"/>
</dbReference>
<sequence>MTRKLNFYAGPSVLPLEVFEEIQKNMVEYGDSGLSLIETSHRSTTYDEVHMGAISLIRELFEVPENYKVLLLGGGATLQFGMIPMNFLPKDGHCDFVVSGSWSKKAYDDAKKIGSVNVLFDGKSEGYVSLPDAGDIKPSDGSSYVYITSNETIGGVQWKDWPDTGDVPLFCDMSSDIMSHPVPVEKFGLIYAGAQKNLGPAGVTIVIVRDDILERCADGLPAYLDYRTHANKDSLYNTPPVFPIWAMKLVLERMKRMGGIEAMAKHNRDKASLVYDVIDGSDGFYRCPVDERYRSEMNVVFRLPSEDLEKAFVAEATSKGMMGLKGHRSVGGCRASLYNSMTVEGAGELAEFMKAFMKEKR</sequence>
<feature type="binding site" evidence="10">
    <location>
        <begin position="237"/>
        <end position="238"/>
    </location>
    <ligand>
        <name>pyridoxal 5'-phosphate</name>
        <dbReference type="ChEBI" id="CHEBI:597326"/>
    </ligand>
</feature>
<evidence type="ECO:0000256" key="4">
    <source>
        <dbReference type="ARBA" id="ARBA00022605"/>
    </source>
</evidence>
<keyword evidence="4 10" id="KW-0028">Amino-acid biosynthesis</keyword>
<evidence type="ECO:0000256" key="6">
    <source>
        <dbReference type="ARBA" id="ARBA00022898"/>
    </source>
</evidence>
<dbReference type="Gene3D" id="3.40.640.10">
    <property type="entry name" value="Type I PLP-dependent aspartate aminotransferase-like (Major domain)"/>
    <property type="match status" value="1"/>
</dbReference>
<dbReference type="SUPFAM" id="SSF53383">
    <property type="entry name" value="PLP-dependent transferases"/>
    <property type="match status" value="1"/>
</dbReference>
<evidence type="ECO:0000256" key="2">
    <source>
        <dbReference type="ARBA" id="ARBA00006904"/>
    </source>
</evidence>
<dbReference type="InterPro" id="IPR022278">
    <property type="entry name" value="Pser_aminoTfrase"/>
</dbReference>
<dbReference type="Gene3D" id="3.90.1150.10">
    <property type="entry name" value="Aspartate Aminotransferase, domain 1"/>
    <property type="match status" value="1"/>
</dbReference>
<evidence type="ECO:0000259" key="12">
    <source>
        <dbReference type="Pfam" id="PF00266"/>
    </source>
</evidence>
<dbReference type="InterPro" id="IPR015421">
    <property type="entry name" value="PyrdxlP-dep_Trfase_major"/>
</dbReference>
<comment type="pathway">
    <text evidence="10">Cofactor biosynthesis; pyridoxine 5'-phosphate biosynthesis; pyridoxine 5'-phosphate from D-erythrose 4-phosphate: step 3/5.</text>
</comment>
<dbReference type="PANTHER" id="PTHR43247">
    <property type="entry name" value="PHOSPHOSERINE AMINOTRANSFERASE"/>
    <property type="match status" value="1"/>
</dbReference>
<comment type="function">
    <text evidence="10">Catalyzes the reversible conversion of 3-phosphohydroxypyruvate to phosphoserine and of 3-hydroxy-2-oxo-4-phosphonooxybutanoate to phosphohydroxythreonine.</text>
</comment>
<evidence type="ECO:0000256" key="8">
    <source>
        <dbReference type="ARBA" id="ARBA00047630"/>
    </source>
</evidence>
<evidence type="ECO:0000256" key="1">
    <source>
        <dbReference type="ARBA" id="ARBA00005099"/>
    </source>
</evidence>
<comment type="subcellular location">
    <subcellularLocation>
        <location evidence="10">Cytoplasm</location>
    </subcellularLocation>
</comment>
<organism evidence="13 14">
    <name type="scientific">Dethiosulfovibrio marinus</name>
    <dbReference type="NCBI Taxonomy" id="133532"/>
    <lineage>
        <taxon>Bacteria</taxon>
        <taxon>Thermotogati</taxon>
        <taxon>Synergistota</taxon>
        <taxon>Synergistia</taxon>
        <taxon>Synergistales</taxon>
        <taxon>Dethiosulfovibrionaceae</taxon>
        <taxon>Dethiosulfovibrio</taxon>
    </lineage>
</organism>
<feature type="binding site" evidence="10">
    <location>
        <position position="102"/>
    </location>
    <ligand>
        <name>pyridoxal 5'-phosphate</name>
        <dbReference type="ChEBI" id="CHEBI:597326"/>
    </ligand>
</feature>
<dbReference type="InterPro" id="IPR015424">
    <property type="entry name" value="PyrdxlP-dep_Trfase"/>
</dbReference>
<evidence type="ECO:0000256" key="7">
    <source>
        <dbReference type="ARBA" id="ARBA00023299"/>
    </source>
</evidence>
<dbReference type="EC" id="2.6.1.52" evidence="10"/>
<feature type="binding site" evidence="10">
    <location>
        <position position="172"/>
    </location>
    <ligand>
        <name>pyridoxal 5'-phosphate</name>
        <dbReference type="ChEBI" id="CHEBI:597326"/>
    </ligand>
</feature>
<dbReference type="NCBIfam" id="NF003764">
    <property type="entry name" value="PRK05355.1"/>
    <property type="match status" value="1"/>
</dbReference>
<accession>A0ABS9EPE8</accession>
<comment type="catalytic activity">
    <reaction evidence="8 10">
        <text>4-(phosphooxy)-L-threonine + 2-oxoglutarate = (R)-3-hydroxy-2-oxo-4-phosphooxybutanoate + L-glutamate</text>
        <dbReference type="Rhea" id="RHEA:16573"/>
        <dbReference type="ChEBI" id="CHEBI:16810"/>
        <dbReference type="ChEBI" id="CHEBI:29985"/>
        <dbReference type="ChEBI" id="CHEBI:58452"/>
        <dbReference type="ChEBI" id="CHEBI:58538"/>
        <dbReference type="EC" id="2.6.1.52"/>
    </reaction>
</comment>
<keyword evidence="10" id="KW-0664">Pyridoxine biosynthesis</keyword>
<evidence type="ECO:0000256" key="3">
    <source>
        <dbReference type="ARBA" id="ARBA00022576"/>
    </source>
</evidence>
<evidence type="ECO:0000256" key="10">
    <source>
        <dbReference type="HAMAP-Rule" id="MF_00160"/>
    </source>
</evidence>
<comment type="cofactor">
    <cofactor evidence="10">
        <name>pyridoxal 5'-phosphate</name>
        <dbReference type="ChEBI" id="CHEBI:597326"/>
    </cofactor>
    <text evidence="10">Binds 1 pyridoxal phosphate per subunit.</text>
</comment>
<keyword evidence="14" id="KW-1185">Reference proteome</keyword>
<keyword evidence="5 10" id="KW-0808">Transferase</keyword>
<keyword evidence="10" id="KW-0963">Cytoplasm</keyword>
<evidence type="ECO:0000256" key="11">
    <source>
        <dbReference type="RuleBase" id="RU004505"/>
    </source>
</evidence>
<comment type="caution">
    <text evidence="10">Lacks conserved residue(s) required for the propagation of feature annotation.</text>
</comment>
<comment type="caution">
    <text evidence="13">The sequence shown here is derived from an EMBL/GenBank/DDBJ whole genome shotgun (WGS) entry which is preliminary data.</text>
</comment>
<comment type="similarity">
    <text evidence="2 10">Belongs to the class-V pyridoxal-phosphate-dependent aminotransferase family. SerC subfamily.</text>
</comment>
<feature type="binding site" evidence="10">
    <location>
        <begin position="76"/>
        <end position="77"/>
    </location>
    <ligand>
        <name>pyridoxal 5'-phosphate</name>
        <dbReference type="ChEBI" id="CHEBI:597326"/>
    </ligand>
</feature>
<feature type="binding site" evidence="10">
    <location>
        <position position="42"/>
    </location>
    <ligand>
        <name>L-glutamate</name>
        <dbReference type="ChEBI" id="CHEBI:29985"/>
    </ligand>
</feature>
<evidence type="ECO:0000256" key="9">
    <source>
        <dbReference type="ARBA" id="ARBA00049007"/>
    </source>
</evidence>
<comment type="pathway">
    <text evidence="1 10 11">Amino-acid biosynthesis; L-serine biosynthesis; L-serine from 3-phospho-D-glycerate: step 2/3.</text>
</comment>
<dbReference type="PIRSF" id="PIRSF000525">
    <property type="entry name" value="SerC"/>
    <property type="match status" value="1"/>
</dbReference>
<comment type="catalytic activity">
    <reaction evidence="9 10 11">
        <text>O-phospho-L-serine + 2-oxoglutarate = 3-phosphooxypyruvate + L-glutamate</text>
        <dbReference type="Rhea" id="RHEA:14329"/>
        <dbReference type="ChEBI" id="CHEBI:16810"/>
        <dbReference type="ChEBI" id="CHEBI:18110"/>
        <dbReference type="ChEBI" id="CHEBI:29985"/>
        <dbReference type="ChEBI" id="CHEBI:57524"/>
        <dbReference type="EC" id="2.6.1.52"/>
    </reaction>
</comment>
<dbReference type="PROSITE" id="PS00595">
    <property type="entry name" value="AA_TRANSFER_CLASS_5"/>
    <property type="match status" value="1"/>
</dbReference>
<gene>
    <name evidence="10 13" type="primary">serC</name>
    <name evidence="13" type="ORF">L2W38_09570</name>
</gene>
<evidence type="ECO:0000313" key="14">
    <source>
        <dbReference type="Proteomes" id="UP001200430"/>
    </source>
</evidence>
<dbReference type="PANTHER" id="PTHR43247:SF1">
    <property type="entry name" value="PHOSPHOSERINE AMINOTRANSFERASE"/>
    <property type="match status" value="1"/>
</dbReference>
<dbReference type="InterPro" id="IPR015422">
    <property type="entry name" value="PyrdxlP-dep_Trfase_small"/>
</dbReference>